<reference evidence="2 3" key="1">
    <citation type="submission" date="2023-07" db="EMBL/GenBank/DDBJ databases">
        <title>Sequencing the genomes of 1000 actinobacteria strains.</title>
        <authorList>
            <person name="Klenk H.-P."/>
        </authorList>
    </citation>
    <scope>NUCLEOTIDE SEQUENCE [LARGE SCALE GENOMIC DNA]</scope>
    <source>
        <strain evidence="2 3">DSM 45554</strain>
    </source>
</reference>
<proteinExistence type="predicted"/>
<dbReference type="RefSeq" id="WP_274996324.1">
    <property type="nucleotide sequence ID" value="NZ_JAJQQP010000012.1"/>
</dbReference>
<dbReference type="InterPro" id="IPR002477">
    <property type="entry name" value="Peptidoglycan-bd-like"/>
</dbReference>
<sequence length="141" mass="14840">MGAVAFAAPASAAAGYCNNYASLDGTGGWVYRVPVQSVSGGYHETCYMAPSTSYNKGAEQLQRSLKHCYLSHIPSAWRASFVDGYYGGRTSEVLASVQSASGVSGDGLYGPNTRRAIKWPAFSQASGSFTGNCYRTAISVP</sequence>
<name>A0ABU2CKZ9_9MICO</name>
<accession>A0ABU2CKZ9</accession>
<protein>
    <recommendedName>
        <fullName evidence="1">Peptidoglycan binding-like domain-containing protein</fullName>
    </recommendedName>
</protein>
<dbReference type="InterPro" id="IPR036365">
    <property type="entry name" value="PGBD-like_sf"/>
</dbReference>
<keyword evidence="3" id="KW-1185">Reference proteome</keyword>
<feature type="domain" description="Peptidoglycan binding-like" evidence="1">
    <location>
        <begin position="59"/>
        <end position="117"/>
    </location>
</feature>
<comment type="caution">
    <text evidence="2">The sequence shown here is derived from an EMBL/GenBank/DDBJ whole genome shotgun (WGS) entry which is preliminary data.</text>
</comment>
<dbReference type="EMBL" id="JAVDYE010000001">
    <property type="protein sequence ID" value="MDR7382019.1"/>
    <property type="molecule type" value="Genomic_DNA"/>
</dbReference>
<gene>
    <name evidence="2" type="ORF">J2S48_001534</name>
</gene>
<dbReference type="Gene3D" id="1.10.101.10">
    <property type="entry name" value="PGBD-like superfamily/PGBD"/>
    <property type="match status" value="1"/>
</dbReference>
<evidence type="ECO:0000313" key="3">
    <source>
        <dbReference type="Proteomes" id="UP001183585"/>
    </source>
</evidence>
<dbReference type="Pfam" id="PF01471">
    <property type="entry name" value="PG_binding_1"/>
    <property type="match status" value="1"/>
</dbReference>
<organism evidence="2 3">
    <name type="scientific">Promicromonospora iranensis</name>
    <dbReference type="NCBI Taxonomy" id="1105144"/>
    <lineage>
        <taxon>Bacteria</taxon>
        <taxon>Bacillati</taxon>
        <taxon>Actinomycetota</taxon>
        <taxon>Actinomycetes</taxon>
        <taxon>Micrococcales</taxon>
        <taxon>Promicromonosporaceae</taxon>
        <taxon>Promicromonospora</taxon>
    </lineage>
</organism>
<dbReference type="SUPFAM" id="SSF47090">
    <property type="entry name" value="PGBD-like"/>
    <property type="match status" value="1"/>
</dbReference>
<evidence type="ECO:0000313" key="2">
    <source>
        <dbReference type="EMBL" id="MDR7382019.1"/>
    </source>
</evidence>
<dbReference type="InterPro" id="IPR036366">
    <property type="entry name" value="PGBDSf"/>
</dbReference>
<evidence type="ECO:0000259" key="1">
    <source>
        <dbReference type="Pfam" id="PF01471"/>
    </source>
</evidence>
<dbReference type="Proteomes" id="UP001183585">
    <property type="component" value="Unassembled WGS sequence"/>
</dbReference>